<sequence length="95" mass="10567">ALDLFVINLAFNSSRNSNQGYRQTSKNSWEHAVPLDDSVIYRKGRSWGKVGCTKGLMRTLGVTETRNRPQFICVTGLESGLSGSNFTLHAAIYTR</sequence>
<gene>
    <name evidence="1" type="ORF">MHI_LOCUS577760</name>
</gene>
<dbReference type="AlphaFoldDB" id="A0A6V7H9T1"/>
<dbReference type="Proteomes" id="UP000752696">
    <property type="component" value="Unassembled WGS sequence"/>
</dbReference>
<reference evidence="1" key="1">
    <citation type="submission" date="2020-07" db="EMBL/GenBank/DDBJ databases">
        <authorList>
            <person name="Nazaruddin N."/>
        </authorList>
    </citation>
    <scope>NUCLEOTIDE SEQUENCE</scope>
</reference>
<accession>A0A6V7H9T1</accession>
<dbReference type="EMBL" id="CAJDYZ010008542">
    <property type="protein sequence ID" value="CAD1475471.1"/>
    <property type="molecule type" value="Genomic_DNA"/>
</dbReference>
<evidence type="ECO:0000313" key="2">
    <source>
        <dbReference type="Proteomes" id="UP000752696"/>
    </source>
</evidence>
<proteinExistence type="predicted"/>
<name>A0A6V7H9T1_9HYME</name>
<organism evidence="1 2">
    <name type="scientific">Heterotrigona itama</name>
    <dbReference type="NCBI Taxonomy" id="395501"/>
    <lineage>
        <taxon>Eukaryota</taxon>
        <taxon>Metazoa</taxon>
        <taxon>Ecdysozoa</taxon>
        <taxon>Arthropoda</taxon>
        <taxon>Hexapoda</taxon>
        <taxon>Insecta</taxon>
        <taxon>Pterygota</taxon>
        <taxon>Neoptera</taxon>
        <taxon>Endopterygota</taxon>
        <taxon>Hymenoptera</taxon>
        <taxon>Apocrita</taxon>
        <taxon>Aculeata</taxon>
        <taxon>Apoidea</taxon>
        <taxon>Anthophila</taxon>
        <taxon>Apidae</taxon>
        <taxon>Heterotrigona</taxon>
    </lineage>
</organism>
<comment type="caution">
    <text evidence="1">The sequence shown here is derived from an EMBL/GenBank/DDBJ whole genome shotgun (WGS) entry which is preliminary data.</text>
</comment>
<protein>
    <submittedName>
        <fullName evidence="1">Uncharacterized protein</fullName>
    </submittedName>
</protein>
<evidence type="ECO:0000313" key="1">
    <source>
        <dbReference type="EMBL" id="CAD1475471.1"/>
    </source>
</evidence>
<feature type="non-terminal residue" evidence="1">
    <location>
        <position position="95"/>
    </location>
</feature>
<keyword evidence="2" id="KW-1185">Reference proteome</keyword>
<feature type="non-terminal residue" evidence="1">
    <location>
        <position position="1"/>
    </location>
</feature>